<protein>
    <submittedName>
        <fullName evidence="3">Acetyltransferase (Isoleucine patch superfamily)</fullName>
    </submittedName>
</protein>
<dbReference type="Pfam" id="PF00132">
    <property type="entry name" value="Hexapep"/>
    <property type="match status" value="1"/>
</dbReference>
<dbReference type="OrthoDB" id="9801697at2"/>
<dbReference type="STRING" id="1120918.SAMN05216249_11074"/>
<dbReference type="CDD" id="cd03349">
    <property type="entry name" value="LbH_XAT"/>
    <property type="match status" value="1"/>
</dbReference>
<evidence type="ECO:0000256" key="1">
    <source>
        <dbReference type="ARBA" id="ARBA00022679"/>
    </source>
</evidence>
<dbReference type="Proteomes" id="UP000198838">
    <property type="component" value="Unassembled WGS sequence"/>
</dbReference>
<dbReference type="GO" id="GO:0016740">
    <property type="term" value="F:transferase activity"/>
    <property type="evidence" value="ECO:0007669"/>
    <property type="project" value="UniProtKB-KW"/>
</dbReference>
<sequence length="452" mass="51519">MKEIVIVGSYNTALVATKYFNKTKDYEVTLAALNAGVDDFRKLKIVKQVCAEREAYGRRIPWDKYEVVVMLVSGPPSKLMRRRLIKAGAPEEKLMDMSEAYSLLEKKDKMRCLQEFWNASYNYQEELDEEFGDFTYGAKNGFYASETPDCKMRIGRFCSIAHGFSPLVGGGHSPQYNSTFPFNVRFSKDFDYIKGQPISKGPIIIGNDVWLAQNVTVMSNVNIGDGAIVAAGSVVTKDVEPYTMVGGAPAKVIRKRFDDDRIEKLLEMKWWDWDYESIYDAIPLLQSEKIDELYDFYKNVYLKERLEKRIDFSKINLSVSVYGDTLDGHLGWNKPVKNGVPCKNVGEENRLSAIKVDLESDYDLKLSYRLYLHDSGWTDYAPAGQVCGSDNIVNYIQAIQVKLEGSDADKVWLTYRAHIQGKGWLDIKFNDEITGETEGDFHLESFMIRIGE</sequence>
<organism evidence="3 4">
    <name type="scientific">Acetitomaculum ruminis DSM 5522</name>
    <dbReference type="NCBI Taxonomy" id="1120918"/>
    <lineage>
        <taxon>Bacteria</taxon>
        <taxon>Bacillati</taxon>
        <taxon>Bacillota</taxon>
        <taxon>Clostridia</taxon>
        <taxon>Lachnospirales</taxon>
        <taxon>Lachnospiraceae</taxon>
        <taxon>Acetitomaculum</taxon>
    </lineage>
</organism>
<accession>A0A1I0YMZ0</accession>
<keyword evidence="1 3" id="KW-0808">Transferase</keyword>
<dbReference type="InterPro" id="IPR001451">
    <property type="entry name" value="Hexapep"/>
</dbReference>
<dbReference type="EMBL" id="FOJY01000010">
    <property type="protein sequence ID" value="SFB13688.1"/>
    <property type="molecule type" value="Genomic_DNA"/>
</dbReference>
<evidence type="ECO:0000256" key="2">
    <source>
        <dbReference type="ARBA" id="ARBA00022737"/>
    </source>
</evidence>
<gene>
    <name evidence="3" type="ORF">SAMN05216249_11074</name>
</gene>
<evidence type="ECO:0000313" key="4">
    <source>
        <dbReference type="Proteomes" id="UP000198838"/>
    </source>
</evidence>
<dbReference type="SUPFAM" id="SSF51161">
    <property type="entry name" value="Trimeric LpxA-like enzymes"/>
    <property type="match status" value="1"/>
</dbReference>
<dbReference type="InterPro" id="IPR018357">
    <property type="entry name" value="Hexapep_transf_CS"/>
</dbReference>
<dbReference type="PANTHER" id="PTHR43300:SF11">
    <property type="entry name" value="ACETYLTRANSFERASE RV3034C-RELATED"/>
    <property type="match status" value="1"/>
</dbReference>
<dbReference type="PROSITE" id="PS00101">
    <property type="entry name" value="HEXAPEP_TRANSFERASES"/>
    <property type="match status" value="1"/>
</dbReference>
<keyword evidence="2" id="KW-0677">Repeat</keyword>
<reference evidence="3 4" key="1">
    <citation type="submission" date="2016-10" db="EMBL/GenBank/DDBJ databases">
        <authorList>
            <person name="de Groot N.N."/>
        </authorList>
    </citation>
    <scope>NUCLEOTIDE SEQUENCE [LARGE SCALE GENOMIC DNA]</scope>
    <source>
        <strain evidence="3 4">DSM 5522</strain>
    </source>
</reference>
<name>A0A1I0YMZ0_9FIRM</name>
<dbReference type="PANTHER" id="PTHR43300">
    <property type="entry name" value="ACETYLTRANSFERASE"/>
    <property type="match status" value="1"/>
</dbReference>
<evidence type="ECO:0000313" key="3">
    <source>
        <dbReference type="EMBL" id="SFB13688.1"/>
    </source>
</evidence>
<dbReference type="AlphaFoldDB" id="A0A1I0YMZ0"/>
<dbReference type="InterPro" id="IPR011004">
    <property type="entry name" value="Trimer_LpxA-like_sf"/>
</dbReference>
<proteinExistence type="predicted"/>
<dbReference type="Gene3D" id="2.160.10.10">
    <property type="entry name" value="Hexapeptide repeat proteins"/>
    <property type="match status" value="1"/>
</dbReference>
<dbReference type="RefSeq" id="WP_092872526.1">
    <property type="nucleotide sequence ID" value="NZ_FOJY01000010.1"/>
</dbReference>
<dbReference type="InterPro" id="IPR050179">
    <property type="entry name" value="Trans_hexapeptide_repeat"/>
</dbReference>
<keyword evidence="4" id="KW-1185">Reference proteome</keyword>